<dbReference type="EMBL" id="HF935394">
    <property type="protein sequence ID" value="CCX08175.1"/>
    <property type="molecule type" value="Genomic_DNA"/>
</dbReference>
<feature type="compositionally biased region" description="Basic and acidic residues" evidence="1">
    <location>
        <begin position="52"/>
        <end position="66"/>
    </location>
</feature>
<sequence length="103" mass="11542">MLSREGEVEEVEGDTDEEEEGEEVEGDTDEEEEEEEVEEVEGDTDEEEKAEEVERGTDVLRGDTENRAGILGPDRRLLVALVSTMREMHRCHPAAPPSQMLLG</sequence>
<dbReference type="Proteomes" id="UP000018144">
    <property type="component" value="Unassembled WGS sequence"/>
</dbReference>
<feature type="region of interest" description="Disordered" evidence="1">
    <location>
        <begin position="1"/>
        <end position="74"/>
    </location>
</feature>
<organism evidence="2 3">
    <name type="scientific">Pyronema omphalodes (strain CBS 100304)</name>
    <name type="common">Pyronema confluens</name>
    <dbReference type="NCBI Taxonomy" id="1076935"/>
    <lineage>
        <taxon>Eukaryota</taxon>
        <taxon>Fungi</taxon>
        <taxon>Dikarya</taxon>
        <taxon>Ascomycota</taxon>
        <taxon>Pezizomycotina</taxon>
        <taxon>Pezizomycetes</taxon>
        <taxon>Pezizales</taxon>
        <taxon>Pyronemataceae</taxon>
        <taxon>Pyronema</taxon>
    </lineage>
</organism>
<accession>U4L0E7</accession>
<feature type="compositionally biased region" description="Acidic residues" evidence="1">
    <location>
        <begin position="7"/>
        <end position="51"/>
    </location>
</feature>
<name>U4L0E7_PYROM</name>
<evidence type="ECO:0000313" key="3">
    <source>
        <dbReference type="Proteomes" id="UP000018144"/>
    </source>
</evidence>
<gene>
    <name evidence="2" type="ORF">PCON_07764</name>
</gene>
<evidence type="ECO:0000313" key="2">
    <source>
        <dbReference type="EMBL" id="CCX08175.1"/>
    </source>
</evidence>
<dbReference type="AlphaFoldDB" id="U4L0E7"/>
<protein>
    <submittedName>
        <fullName evidence="2">Uncharacterized protein</fullName>
    </submittedName>
</protein>
<evidence type="ECO:0000256" key="1">
    <source>
        <dbReference type="SAM" id="MobiDB-lite"/>
    </source>
</evidence>
<keyword evidence="3" id="KW-1185">Reference proteome</keyword>
<proteinExistence type="predicted"/>
<reference evidence="2 3" key="1">
    <citation type="journal article" date="2013" name="PLoS Genet.">
        <title>The genome and development-dependent transcriptomes of Pyronema confluens: a window into fungal evolution.</title>
        <authorList>
            <person name="Traeger S."/>
            <person name="Altegoer F."/>
            <person name="Freitag M."/>
            <person name="Gabaldon T."/>
            <person name="Kempken F."/>
            <person name="Kumar A."/>
            <person name="Marcet-Houben M."/>
            <person name="Poggeler S."/>
            <person name="Stajich J.E."/>
            <person name="Nowrousian M."/>
        </authorList>
    </citation>
    <scope>NUCLEOTIDE SEQUENCE [LARGE SCALE GENOMIC DNA]</scope>
    <source>
        <strain evidence="3">CBS 100304</strain>
        <tissue evidence="2">Vegetative mycelium</tissue>
    </source>
</reference>